<evidence type="ECO:0000256" key="1">
    <source>
        <dbReference type="SAM" id="MobiDB-lite"/>
    </source>
</evidence>
<dbReference type="EMBL" id="AAXW01000005">
    <property type="protein sequence ID" value="EAZ92701.1"/>
    <property type="molecule type" value="Genomic_DNA"/>
</dbReference>
<accession>A3ILQ0</accession>
<feature type="region of interest" description="Disordered" evidence="1">
    <location>
        <begin position="1"/>
        <end position="25"/>
    </location>
</feature>
<proteinExistence type="predicted"/>
<protein>
    <submittedName>
        <fullName evidence="2">Arginine decarboxylase</fullName>
        <ecNumber evidence="2">4.1.1.19</ecNumber>
    </submittedName>
</protein>
<reference evidence="2 3" key="1">
    <citation type="submission" date="2007-03" db="EMBL/GenBank/DDBJ databases">
        <authorList>
            <person name="Stal L."/>
            <person name="Ferriera S."/>
            <person name="Johnson J."/>
            <person name="Kravitz S."/>
            <person name="Beeson K."/>
            <person name="Sutton G."/>
            <person name="Rogers Y.-H."/>
            <person name="Friedman R."/>
            <person name="Frazier M."/>
            <person name="Venter J.C."/>
        </authorList>
    </citation>
    <scope>NUCLEOTIDE SEQUENCE [LARGE SCALE GENOMIC DNA]</scope>
    <source>
        <strain evidence="2 3">CCY0110</strain>
    </source>
</reference>
<name>A3ILQ0_9CHRO</name>
<dbReference type="GO" id="GO:0008792">
    <property type="term" value="F:arginine decarboxylase activity"/>
    <property type="evidence" value="ECO:0007669"/>
    <property type="project" value="UniProtKB-EC"/>
</dbReference>
<organism evidence="2 3">
    <name type="scientific">Crocosphaera chwakensis CCY0110</name>
    <dbReference type="NCBI Taxonomy" id="391612"/>
    <lineage>
        <taxon>Bacteria</taxon>
        <taxon>Bacillati</taxon>
        <taxon>Cyanobacteriota</taxon>
        <taxon>Cyanophyceae</taxon>
        <taxon>Oscillatoriophycideae</taxon>
        <taxon>Chroococcales</taxon>
        <taxon>Aphanothecaceae</taxon>
        <taxon>Crocosphaera</taxon>
        <taxon>Crocosphaera chwakensis</taxon>
    </lineage>
</organism>
<sequence>MNSNGVKQNFPPFFPPSTPPQLESVDNKMNISVQNYLG</sequence>
<gene>
    <name evidence="2" type="ORF">CY0110_24081</name>
</gene>
<keyword evidence="3" id="KW-1185">Reference proteome</keyword>
<evidence type="ECO:0000313" key="2">
    <source>
        <dbReference type="EMBL" id="EAZ92701.1"/>
    </source>
</evidence>
<keyword evidence="2" id="KW-0456">Lyase</keyword>
<dbReference type="AlphaFoldDB" id="A3ILQ0"/>
<evidence type="ECO:0000313" key="3">
    <source>
        <dbReference type="Proteomes" id="UP000003781"/>
    </source>
</evidence>
<dbReference type="Proteomes" id="UP000003781">
    <property type="component" value="Unassembled WGS sequence"/>
</dbReference>
<comment type="caution">
    <text evidence="2">The sequence shown here is derived from an EMBL/GenBank/DDBJ whole genome shotgun (WGS) entry which is preliminary data.</text>
</comment>
<dbReference type="EC" id="4.1.1.19" evidence="2"/>